<gene>
    <name evidence="1" type="ORF">GCM10017083_25800</name>
</gene>
<sequence length="213" mass="23327">MSDNAAARSSVMYLSVDMVSSKKLKTAYMQRNESWLPLFRDLFETFPLVFVGRVALRFDDEHEIPDYSVWKTLGDEIVFYAPVPDGRPRVLLLAAFHDAVEQFDARNRQMGGYGVKGCAWNVVLDGLNETIEIPEMGSAGGAAYTDVIGPDVDFGFVLSKHGRGGKTVVDQGLAGLVGRLGGPIGLGTIEHDRVDTPFRLESAANTFLLQTQP</sequence>
<comment type="caution">
    <text evidence="1">The sequence shown here is derived from an EMBL/GenBank/DDBJ whole genome shotgun (WGS) entry which is preliminary data.</text>
</comment>
<evidence type="ECO:0000313" key="2">
    <source>
        <dbReference type="Proteomes" id="UP000630353"/>
    </source>
</evidence>
<evidence type="ECO:0000313" key="1">
    <source>
        <dbReference type="EMBL" id="GHD51393.1"/>
    </source>
</evidence>
<reference evidence="1" key="1">
    <citation type="journal article" date="2014" name="Int. J. Syst. Evol. Microbiol.">
        <title>Complete genome sequence of Corynebacterium casei LMG S-19264T (=DSM 44701T), isolated from a smear-ripened cheese.</title>
        <authorList>
            <consortium name="US DOE Joint Genome Institute (JGI-PGF)"/>
            <person name="Walter F."/>
            <person name="Albersmeier A."/>
            <person name="Kalinowski J."/>
            <person name="Ruckert C."/>
        </authorList>
    </citation>
    <scope>NUCLEOTIDE SEQUENCE</scope>
    <source>
        <strain evidence="1">KCTC 42651</strain>
    </source>
</reference>
<accession>A0A918XTM7</accession>
<keyword evidence="2" id="KW-1185">Reference proteome</keyword>
<dbReference type="RefSeq" id="WP_189990151.1">
    <property type="nucleotide sequence ID" value="NZ_BMZS01000005.1"/>
</dbReference>
<reference evidence="1" key="2">
    <citation type="submission" date="2020-09" db="EMBL/GenBank/DDBJ databases">
        <authorList>
            <person name="Sun Q."/>
            <person name="Kim S."/>
        </authorList>
    </citation>
    <scope>NUCLEOTIDE SEQUENCE</scope>
    <source>
        <strain evidence="1">KCTC 42651</strain>
    </source>
</reference>
<organism evidence="1 2">
    <name type="scientific">Thalassobaculum fulvum</name>
    <dbReference type="NCBI Taxonomy" id="1633335"/>
    <lineage>
        <taxon>Bacteria</taxon>
        <taxon>Pseudomonadati</taxon>
        <taxon>Pseudomonadota</taxon>
        <taxon>Alphaproteobacteria</taxon>
        <taxon>Rhodospirillales</taxon>
        <taxon>Thalassobaculaceae</taxon>
        <taxon>Thalassobaculum</taxon>
    </lineage>
</organism>
<dbReference type="EMBL" id="BMZS01000005">
    <property type="protein sequence ID" value="GHD51393.1"/>
    <property type="molecule type" value="Genomic_DNA"/>
</dbReference>
<protein>
    <submittedName>
        <fullName evidence="1">Uncharacterized protein</fullName>
    </submittedName>
</protein>
<name>A0A918XTM7_9PROT</name>
<proteinExistence type="predicted"/>
<dbReference type="AlphaFoldDB" id="A0A918XTM7"/>
<dbReference type="Proteomes" id="UP000630353">
    <property type="component" value="Unassembled WGS sequence"/>
</dbReference>